<organism evidence="1 2">
    <name type="scientific">Nocardia rhizosphaerihabitans</name>
    <dbReference type="NCBI Taxonomy" id="1691570"/>
    <lineage>
        <taxon>Bacteria</taxon>
        <taxon>Bacillati</taxon>
        <taxon>Actinomycetota</taxon>
        <taxon>Actinomycetes</taxon>
        <taxon>Mycobacteriales</taxon>
        <taxon>Nocardiaceae</taxon>
        <taxon>Nocardia</taxon>
    </lineage>
</organism>
<evidence type="ECO:0000313" key="2">
    <source>
        <dbReference type="Proteomes" id="UP000658127"/>
    </source>
</evidence>
<evidence type="ECO:0000313" key="1">
    <source>
        <dbReference type="EMBL" id="GGN90616.1"/>
    </source>
</evidence>
<sequence>MRLAALDELGRQWGVSIESLIYRMGELNFVTETSIRRAHQRLHGTADFRRVEPLTSYPGEIPTLLRDAADVADRHGFSRTDLANELCWTERHVADALGDDADSRPRLSIVK</sequence>
<comment type="caution">
    <text evidence="1">The sequence shown here is derived from an EMBL/GenBank/DDBJ whole genome shotgun (WGS) entry which is preliminary data.</text>
</comment>
<reference evidence="2" key="1">
    <citation type="journal article" date="2019" name="Int. J. Syst. Evol. Microbiol.">
        <title>The Global Catalogue of Microorganisms (GCM) 10K type strain sequencing project: providing services to taxonomists for standard genome sequencing and annotation.</title>
        <authorList>
            <consortium name="The Broad Institute Genomics Platform"/>
            <consortium name="The Broad Institute Genome Sequencing Center for Infectious Disease"/>
            <person name="Wu L."/>
            <person name="Ma J."/>
        </authorList>
    </citation>
    <scope>NUCLEOTIDE SEQUENCE [LARGE SCALE GENOMIC DNA]</scope>
    <source>
        <strain evidence="2">CGMCC 4.7329</strain>
    </source>
</reference>
<proteinExistence type="predicted"/>
<accession>A0ABQ2KR54</accession>
<gene>
    <name evidence="1" type="ORF">GCM10011610_49870</name>
</gene>
<keyword evidence="2" id="KW-1185">Reference proteome</keyword>
<dbReference type="EMBL" id="BMNE01000006">
    <property type="protein sequence ID" value="GGN90616.1"/>
    <property type="molecule type" value="Genomic_DNA"/>
</dbReference>
<protein>
    <submittedName>
        <fullName evidence="1">Uncharacterized protein</fullName>
    </submittedName>
</protein>
<dbReference type="Proteomes" id="UP000658127">
    <property type="component" value="Unassembled WGS sequence"/>
</dbReference>
<name>A0ABQ2KR54_9NOCA</name>